<evidence type="ECO:0000256" key="4">
    <source>
        <dbReference type="ARBA" id="ARBA00022989"/>
    </source>
</evidence>
<dbReference type="InterPro" id="IPR024461">
    <property type="entry name" value="CCDC90-like"/>
</dbReference>
<evidence type="ECO:0000313" key="9">
    <source>
        <dbReference type="EMBL" id="PHH72667.1"/>
    </source>
</evidence>
<keyword evidence="5" id="KW-0175">Coiled coil</keyword>
<evidence type="ECO:0000313" key="10">
    <source>
        <dbReference type="Proteomes" id="UP000226431"/>
    </source>
</evidence>
<evidence type="ECO:0000256" key="7">
    <source>
        <dbReference type="ARBA" id="ARBA00023136"/>
    </source>
</evidence>
<evidence type="ECO:0000256" key="5">
    <source>
        <dbReference type="ARBA" id="ARBA00023054"/>
    </source>
</evidence>
<dbReference type="EMBL" id="NJES01000402">
    <property type="protein sequence ID" value="PHH72667.1"/>
    <property type="molecule type" value="Genomic_DNA"/>
</dbReference>
<evidence type="ECO:0000256" key="2">
    <source>
        <dbReference type="ARBA" id="ARBA00004370"/>
    </source>
</evidence>
<dbReference type="GO" id="GO:0016020">
    <property type="term" value="C:membrane"/>
    <property type="evidence" value="ECO:0007669"/>
    <property type="project" value="UniProtKB-SubCell"/>
</dbReference>
<gene>
    <name evidence="9" type="ORF">CDD80_4390</name>
</gene>
<reference evidence="9 10" key="1">
    <citation type="submission" date="2017-06" db="EMBL/GenBank/DDBJ databases">
        <title>Ant-infecting Ophiocordyceps genomes reveal a high diversity of potential behavioral manipulation genes and a possible major role for enterotoxins.</title>
        <authorList>
            <person name="De Bekker C."/>
            <person name="Evans H.C."/>
            <person name="Brachmann A."/>
            <person name="Hughes D.P."/>
        </authorList>
    </citation>
    <scope>NUCLEOTIDE SEQUENCE [LARGE SCALE GENOMIC DNA]</scope>
    <source>
        <strain evidence="9 10">Map16</strain>
    </source>
</reference>
<keyword evidence="3" id="KW-0812">Transmembrane</keyword>
<keyword evidence="7" id="KW-0472">Membrane</keyword>
<feature type="compositionally biased region" description="Basic and acidic residues" evidence="8">
    <location>
        <begin position="39"/>
        <end position="48"/>
    </location>
</feature>
<evidence type="ECO:0000256" key="3">
    <source>
        <dbReference type="ARBA" id="ARBA00022692"/>
    </source>
</evidence>
<dbReference type="PANTHER" id="PTHR14360">
    <property type="entry name" value="PROTEIN FMP32, MITOCHONDRIAL"/>
    <property type="match status" value="1"/>
</dbReference>
<keyword evidence="6" id="KW-0496">Mitochondrion</keyword>
<comment type="subcellular location">
    <subcellularLocation>
        <location evidence="2">Membrane</location>
    </subcellularLocation>
    <subcellularLocation>
        <location evidence="1">Mitochondrion</location>
    </subcellularLocation>
</comment>
<keyword evidence="10" id="KW-1185">Reference proteome</keyword>
<feature type="region of interest" description="Disordered" evidence="8">
    <location>
        <begin position="18"/>
        <end position="87"/>
    </location>
</feature>
<comment type="caution">
    <text evidence="9">The sequence shown here is derived from an EMBL/GenBank/DDBJ whole genome shotgun (WGS) entry which is preliminary data.</text>
</comment>
<dbReference type="AlphaFoldDB" id="A0A2C5YV67"/>
<protein>
    <submittedName>
        <fullName evidence="9">Uncharacterized protein</fullName>
    </submittedName>
</protein>
<dbReference type="STRING" id="2004952.A0A2C5YV67"/>
<evidence type="ECO:0000256" key="1">
    <source>
        <dbReference type="ARBA" id="ARBA00004173"/>
    </source>
</evidence>
<accession>A0A2C5YV67</accession>
<evidence type="ECO:0000256" key="6">
    <source>
        <dbReference type="ARBA" id="ARBA00023128"/>
    </source>
</evidence>
<proteinExistence type="predicted"/>
<keyword evidence="4" id="KW-1133">Transmembrane helix</keyword>
<name>A0A2C5YV67_9HYPO</name>
<evidence type="ECO:0000256" key="8">
    <source>
        <dbReference type="SAM" id="MobiDB-lite"/>
    </source>
</evidence>
<dbReference type="GO" id="GO:0005739">
    <property type="term" value="C:mitochondrion"/>
    <property type="evidence" value="ECO:0007669"/>
    <property type="project" value="UniProtKB-SubCell"/>
</dbReference>
<sequence>MASARLALTRLARWRARPLASRRAEASFAPRHGKAIEPGGREKLEEKGQVAASGELLPALDTPGDDSSKDQGGSENKVVVDGGAEPGQMMAMVESPRLRRTQPQMAAPPYVHHFDSYSLVKQLQKGGYTEEQATTAMKGIRALLATNLDVAQESLVSRSDVENVGKLSVYGGVLGA</sequence>
<organism evidence="9 10">
    <name type="scientific">Ophiocordyceps camponoti-rufipedis</name>
    <dbReference type="NCBI Taxonomy" id="2004952"/>
    <lineage>
        <taxon>Eukaryota</taxon>
        <taxon>Fungi</taxon>
        <taxon>Dikarya</taxon>
        <taxon>Ascomycota</taxon>
        <taxon>Pezizomycotina</taxon>
        <taxon>Sordariomycetes</taxon>
        <taxon>Hypocreomycetidae</taxon>
        <taxon>Hypocreales</taxon>
        <taxon>Ophiocordycipitaceae</taxon>
        <taxon>Ophiocordyceps</taxon>
    </lineage>
</organism>
<dbReference type="Proteomes" id="UP000226431">
    <property type="component" value="Unassembled WGS sequence"/>
</dbReference>
<dbReference type="PANTHER" id="PTHR14360:SF12">
    <property type="entry name" value="MOZ PROTEIN REPRESENTS A CHROMATIN-ASSOCIATED ACETYLTRANSFERASE"/>
    <property type="match status" value="1"/>
</dbReference>
<dbReference type="Gene3D" id="1.20.5.340">
    <property type="match status" value="1"/>
</dbReference>
<dbReference type="Pfam" id="PF07798">
    <property type="entry name" value="CCDC90-like"/>
    <property type="match status" value="1"/>
</dbReference>
<dbReference type="OrthoDB" id="5424147at2759"/>